<reference evidence="1" key="2">
    <citation type="journal article" date="2022" name="New Phytol.">
        <title>Evolutionary transition to the ectomycorrhizal habit in the genomes of a hyperdiverse lineage of mushroom-forming fungi.</title>
        <authorList>
            <person name="Looney B."/>
            <person name="Miyauchi S."/>
            <person name="Morin E."/>
            <person name="Drula E."/>
            <person name="Courty P.E."/>
            <person name="Kohler A."/>
            <person name="Kuo A."/>
            <person name="LaButti K."/>
            <person name="Pangilinan J."/>
            <person name="Lipzen A."/>
            <person name="Riley R."/>
            <person name="Andreopoulos W."/>
            <person name="He G."/>
            <person name="Johnson J."/>
            <person name="Nolan M."/>
            <person name="Tritt A."/>
            <person name="Barry K.W."/>
            <person name="Grigoriev I.V."/>
            <person name="Nagy L.G."/>
            <person name="Hibbett D."/>
            <person name="Henrissat B."/>
            <person name="Matheny P.B."/>
            <person name="Labbe J."/>
            <person name="Martin F.M."/>
        </authorList>
    </citation>
    <scope>NUCLEOTIDE SEQUENCE</scope>
    <source>
        <strain evidence="1">HHB10654</strain>
    </source>
</reference>
<proteinExistence type="predicted"/>
<organism evidence="1 2">
    <name type="scientific">Artomyces pyxidatus</name>
    <dbReference type="NCBI Taxonomy" id="48021"/>
    <lineage>
        <taxon>Eukaryota</taxon>
        <taxon>Fungi</taxon>
        <taxon>Dikarya</taxon>
        <taxon>Basidiomycota</taxon>
        <taxon>Agaricomycotina</taxon>
        <taxon>Agaricomycetes</taxon>
        <taxon>Russulales</taxon>
        <taxon>Auriscalpiaceae</taxon>
        <taxon>Artomyces</taxon>
    </lineage>
</organism>
<dbReference type="EMBL" id="MU277207">
    <property type="protein sequence ID" value="KAI0062478.1"/>
    <property type="molecule type" value="Genomic_DNA"/>
</dbReference>
<dbReference type="Proteomes" id="UP000814140">
    <property type="component" value="Unassembled WGS sequence"/>
</dbReference>
<accession>A0ACB8T1U3</accession>
<keyword evidence="2" id="KW-1185">Reference proteome</keyword>
<reference evidence="1" key="1">
    <citation type="submission" date="2021-03" db="EMBL/GenBank/DDBJ databases">
        <authorList>
            <consortium name="DOE Joint Genome Institute"/>
            <person name="Ahrendt S."/>
            <person name="Looney B.P."/>
            <person name="Miyauchi S."/>
            <person name="Morin E."/>
            <person name="Drula E."/>
            <person name="Courty P.E."/>
            <person name="Chicoki N."/>
            <person name="Fauchery L."/>
            <person name="Kohler A."/>
            <person name="Kuo A."/>
            <person name="Labutti K."/>
            <person name="Pangilinan J."/>
            <person name="Lipzen A."/>
            <person name="Riley R."/>
            <person name="Andreopoulos W."/>
            <person name="He G."/>
            <person name="Johnson J."/>
            <person name="Barry K.W."/>
            <person name="Grigoriev I.V."/>
            <person name="Nagy L."/>
            <person name="Hibbett D."/>
            <person name="Henrissat B."/>
            <person name="Matheny P.B."/>
            <person name="Labbe J."/>
            <person name="Martin F."/>
        </authorList>
    </citation>
    <scope>NUCLEOTIDE SEQUENCE</scope>
    <source>
        <strain evidence="1">HHB10654</strain>
    </source>
</reference>
<name>A0ACB8T1U3_9AGAM</name>
<evidence type="ECO:0000313" key="2">
    <source>
        <dbReference type="Proteomes" id="UP000814140"/>
    </source>
</evidence>
<protein>
    <submittedName>
        <fullName evidence="1">Uncharacterized protein</fullName>
    </submittedName>
</protein>
<evidence type="ECO:0000313" key="1">
    <source>
        <dbReference type="EMBL" id="KAI0062478.1"/>
    </source>
</evidence>
<sequence length="157" mass="16480">MQFLNFRISSAQLVLAAIAGFIGLVNTAPLVRRQIGSVQCNLDRLQIVVDLQESADAVNELATELMNTTSSANVTVAQTGIHDAQLAIDQIVAAIFANQTADPALRDQVGNNITIAFEALLGINTTCPTANATLTNAISLIQESGNAGNDVLRDCTA</sequence>
<comment type="caution">
    <text evidence="1">The sequence shown here is derived from an EMBL/GenBank/DDBJ whole genome shotgun (WGS) entry which is preliminary data.</text>
</comment>
<gene>
    <name evidence="1" type="ORF">BV25DRAFT_635866</name>
</gene>